<organism evidence="2 3">
    <name type="scientific">Cuscuta australis</name>
    <dbReference type="NCBI Taxonomy" id="267555"/>
    <lineage>
        <taxon>Eukaryota</taxon>
        <taxon>Viridiplantae</taxon>
        <taxon>Streptophyta</taxon>
        <taxon>Embryophyta</taxon>
        <taxon>Tracheophyta</taxon>
        <taxon>Spermatophyta</taxon>
        <taxon>Magnoliopsida</taxon>
        <taxon>eudicotyledons</taxon>
        <taxon>Gunneridae</taxon>
        <taxon>Pentapetalae</taxon>
        <taxon>asterids</taxon>
        <taxon>lamiids</taxon>
        <taxon>Solanales</taxon>
        <taxon>Convolvulaceae</taxon>
        <taxon>Cuscuteae</taxon>
        <taxon>Cuscuta</taxon>
        <taxon>Cuscuta subgen. Grammica</taxon>
        <taxon>Cuscuta sect. Cleistogrammica</taxon>
    </lineage>
</organism>
<feature type="compositionally biased region" description="Basic and acidic residues" evidence="1">
    <location>
        <begin position="45"/>
        <end position="61"/>
    </location>
</feature>
<dbReference type="AlphaFoldDB" id="A0A328DC97"/>
<dbReference type="EMBL" id="NQVE01000156">
    <property type="protein sequence ID" value="RAL43405.1"/>
    <property type="molecule type" value="Genomic_DNA"/>
</dbReference>
<evidence type="ECO:0000256" key="1">
    <source>
        <dbReference type="SAM" id="MobiDB-lite"/>
    </source>
</evidence>
<gene>
    <name evidence="2" type="ORF">DM860_012546</name>
</gene>
<evidence type="ECO:0000313" key="3">
    <source>
        <dbReference type="Proteomes" id="UP000249390"/>
    </source>
</evidence>
<name>A0A328DC97_9ASTE</name>
<comment type="caution">
    <text evidence="2">The sequence shown here is derived from an EMBL/GenBank/DDBJ whole genome shotgun (WGS) entry which is preliminary data.</text>
</comment>
<accession>A0A328DC97</accession>
<feature type="region of interest" description="Disordered" evidence="1">
    <location>
        <begin position="1"/>
        <end position="25"/>
    </location>
</feature>
<feature type="region of interest" description="Disordered" evidence="1">
    <location>
        <begin position="113"/>
        <end position="159"/>
    </location>
</feature>
<evidence type="ECO:0000313" key="2">
    <source>
        <dbReference type="EMBL" id="RAL43405.1"/>
    </source>
</evidence>
<feature type="compositionally biased region" description="Polar residues" evidence="1">
    <location>
        <begin position="133"/>
        <end position="143"/>
    </location>
</feature>
<keyword evidence="3" id="KW-1185">Reference proteome</keyword>
<proteinExistence type="predicted"/>
<sequence>MEAFEDVEKVSSFEVPERGDGSFGETRRGILHFVEGWRFPGLREPGGDGGERGGESDENRVKQGFNPQLRRQRRKPILGEIEHHEMWPESKEESLHLRLQEVERHLEKLGGGRRQVGRALRPRRKAVDGGQSQGMNLDLQSQHGFDPGDVPGGGEEGNLDSMGGQLVGELHKWTDMTKCKEWKHNNMKRMKMVAIFLMILHFFF</sequence>
<protein>
    <submittedName>
        <fullName evidence="2">Uncharacterized protein</fullName>
    </submittedName>
</protein>
<dbReference type="Proteomes" id="UP000249390">
    <property type="component" value="Unassembled WGS sequence"/>
</dbReference>
<feature type="region of interest" description="Disordered" evidence="1">
    <location>
        <begin position="39"/>
        <end position="66"/>
    </location>
</feature>
<reference evidence="2 3" key="1">
    <citation type="submission" date="2018-06" db="EMBL/GenBank/DDBJ databases">
        <title>The Genome of Cuscuta australis (Dodder) Provides Insight into the Evolution of Plant Parasitism.</title>
        <authorList>
            <person name="Liu H."/>
        </authorList>
    </citation>
    <scope>NUCLEOTIDE SEQUENCE [LARGE SCALE GENOMIC DNA]</scope>
    <source>
        <strain evidence="3">cv. Yunnan</strain>
        <tissue evidence="2">Vines</tissue>
    </source>
</reference>